<protein>
    <submittedName>
        <fullName evidence="1">Uncharacterized protein</fullName>
    </submittedName>
</protein>
<dbReference type="EMBL" id="SHKO01000005">
    <property type="protein sequence ID" value="RZT91636.1"/>
    <property type="molecule type" value="Genomic_DNA"/>
</dbReference>
<sequence>MAQGAISRSNIMRNNALSTNGYYYRQTLRLVLRETFQGCAVGAGAVGVD</sequence>
<evidence type="ECO:0000313" key="1">
    <source>
        <dbReference type="EMBL" id="RZT91636.1"/>
    </source>
</evidence>
<organism evidence="1 2">
    <name type="scientific">Advenella incenata</name>
    <dbReference type="NCBI Taxonomy" id="267800"/>
    <lineage>
        <taxon>Bacteria</taxon>
        <taxon>Pseudomonadati</taxon>
        <taxon>Pseudomonadota</taxon>
        <taxon>Betaproteobacteria</taxon>
        <taxon>Burkholderiales</taxon>
        <taxon>Alcaligenaceae</taxon>
    </lineage>
</organism>
<proteinExistence type="predicted"/>
<keyword evidence="2" id="KW-1185">Reference proteome</keyword>
<name>A0A4Q7V525_9BURK</name>
<reference evidence="1 2" key="1">
    <citation type="submission" date="2019-02" db="EMBL/GenBank/DDBJ databases">
        <title>Genomic Encyclopedia of Type Strains, Phase IV (KMG-IV): sequencing the most valuable type-strain genomes for metagenomic binning, comparative biology and taxonomic classification.</title>
        <authorList>
            <person name="Goeker M."/>
        </authorList>
    </citation>
    <scope>NUCLEOTIDE SEQUENCE [LARGE SCALE GENOMIC DNA]</scope>
    <source>
        <strain evidence="1 2">DSM 23814</strain>
    </source>
</reference>
<dbReference type="Proteomes" id="UP000293398">
    <property type="component" value="Unassembled WGS sequence"/>
</dbReference>
<comment type="caution">
    <text evidence="1">The sequence shown here is derived from an EMBL/GenBank/DDBJ whole genome shotgun (WGS) entry which is preliminary data.</text>
</comment>
<gene>
    <name evidence="1" type="ORF">EV681_4392</name>
</gene>
<evidence type="ECO:0000313" key="2">
    <source>
        <dbReference type="Proteomes" id="UP000293398"/>
    </source>
</evidence>
<accession>A0A4Q7V525</accession>
<dbReference type="AlphaFoldDB" id="A0A4Q7V525"/>